<dbReference type="InterPro" id="IPR011037">
    <property type="entry name" value="Pyrv_Knase-like_insert_dom_sf"/>
</dbReference>
<organism evidence="2 3">
    <name type="scientific">Cognatishimia activa</name>
    <dbReference type="NCBI Taxonomy" id="1715691"/>
    <lineage>
        <taxon>Bacteria</taxon>
        <taxon>Pseudomonadati</taxon>
        <taxon>Pseudomonadota</taxon>
        <taxon>Alphaproteobacteria</taxon>
        <taxon>Rhodobacterales</taxon>
        <taxon>Paracoccaceae</taxon>
        <taxon>Cognatishimia</taxon>
    </lineage>
</organism>
<dbReference type="Proteomes" id="UP000665026">
    <property type="component" value="Chromosome"/>
</dbReference>
<proteinExistence type="predicted"/>
<dbReference type="SUPFAM" id="SSF50800">
    <property type="entry name" value="PK beta-barrel domain-like"/>
    <property type="match status" value="1"/>
</dbReference>
<dbReference type="GO" id="GO:0030170">
    <property type="term" value="F:pyridoxal phosphate binding"/>
    <property type="evidence" value="ECO:0007669"/>
    <property type="project" value="InterPro"/>
</dbReference>
<dbReference type="RefSeq" id="WP_209356398.1">
    <property type="nucleotide sequence ID" value="NZ_CP060010.1"/>
</dbReference>
<dbReference type="KEGG" id="cact:HZ995_14660"/>
<reference evidence="2" key="1">
    <citation type="submission" date="2020-07" db="EMBL/GenBank/DDBJ databases">
        <title>Genome sequences of bacteria associated with the marine, planktonic diatom Thalassiosira profunda strain ECT2AJA-044.</title>
        <authorList>
            <person name="Gargas C.B."/>
            <person name="Roberts W.R."/>
            <person name="Alverson A.J."/>
        </authorList>
    </citation>
    <scope>NUCLEOTIDE SEQUENCE</scope>
    <source>
        <strain evidence="2">ECT2AJA-044</strain>
    </source>
</reference>
<gene>
    <name evidence="2" type="ORF">HZ995_14660</name>
</gene>
<dbReference type="GO" id="GO:0030151">
    <property type="term" value="F:molybdenum ion binding"/>
    <property type="evidence" value="ECO:0007669"/>
    <property type="project" value="InterPro"/>
</dbReference>
<dbReference type="Pfam" id="PF03473">
    <property type="entry name" value="MOSC"/>
    <property type="match status" value="1"/>
</dbReference>
<accession>A0A975I782</accession>
<dbReference type="InterPro" id="IPR005302">
    <property type="entry name" value="MoCF_Sase_C"/>
</dbReference>
<name>A0A975I782_9RHOB</name>
<feature type="domain" description="MOSC" evidence="1">
    <location>
        <begin position="106"/>
        <end position="178"/>
    </location>
</feature>
<dbReference type="AlphaFoldDB" id="A0A975I782"/>
<dbReference type="EMBL" id="CP060010">
    <property type="protein sequence ID" value="QTN35694.1"/>
    <property type="molecule type" value="Genomic_DNA"/>
</dbReference>
<evidence type="ECO:0000259" key="1">
    <source>
        <dbReference type="Pfam" id="PF03473"/>
    </source>
</evidence>
<evidence type="ECO:0000313" key="3">
    <source>
        <dbReference type="Proteomes" id="UP000665026"/>
    </source>
</evidence>
<dbReference type="Gene3D" id="2.40.33.20">
    <property type="entry name" value="PK beta-barrel domain-like"/>
    <property type="match status" value="1"/>
</dbReference>
<protein>
    <recommendedName>
        <fullName evidence="1">MOSC domain-containing protein</fullName>
    </recommendedName>
</protein>
<evidence type="ECO:0000313" key="2">
    <source>
        <dbReference type="EMBL" id="QTN35694.1"/>
    </source>
</evidence>
<dbReference type="GO" id="GO:0003824">
    <property type="term" value="F:catalytic activity"/>
    <property type="evidence" value="ECO:0007669"/>
    <property type="project" value="InterPro"/>
</dbReference>
<sequence>MHITRSELDDLLPEILAAPKDGAAVSMLCSRPGRNQRAFPEQMEFTKENGIPGERWATQPWLKLPDGSPDPQIQVCILNSRVLDAVWRDRENVAHPGDTFILDMDLSYENLPVGQRLQVGDVVLKVSEEFNTACAKWKVRYGRESFDWINDPENVKYRLRGILCSIESNGVIRNGDIVKKLTA</sequence>